<evidence type="ECO:0000313" key="3">
    <source>
        <dbReference type="Proteomes" id="UP000218811"/>
    </source>
</evidence>
<dbReference type="STRING" id="742152.A0A2H3JDH8"/>
<dbReference type="OMA" id="NTRTLHH"/>
<sequence length="207" mass="23527">QSRRNKRKMAEANAAKRSTQVAAASPVREHGQNHVDALPTEVCERIIDWQWDRPQTLQRCALVCKAWTPRCRYQMQRHVALWDRSHVQGHARRARAQPHILEQARTVWVAGAAKNGERAPIPQLGTFAMMAAAKLPLAWRLEIEDAIWKPSDFHPLIFVHLSAFTSLTALLLYDVTFPKVRELGRLVCALPSLVHLRCSNVLFTSTT</sequence>
<dbReference type="OrthoDB" id="2798901at2759"/>
<accession>A0A2H3JDH8</accession>
<evidence type="ECO:0000313" key="2">
    <source>
        <dbReference type="EMBL" id="PCH36789.1"/>
    </source>
</evidence>
<evidence type="ECO:0008006" key="4">
    <source>
        <dbReference type="Google" id="ProtNLM"/>
    </source>
</evidence>
<protein>
    <recommendedName>
        <fullName evidence="4">F-box domain-containing protein</fullName>
    </recommendedName>
</protein>
<proteinExistence type="predicted"/>
<evidence type="ECO:0000256" key="1">
    <source>
        <dbReference type="SAM" id="MobiDB-lite"/>
    </source>
</evidence>
<dbReference type="Gene3D" id="1.20.1280.50">
    <property type="match status" value="1"/>
</dbReference>
<organism evidence="2 3">
    <name type="scientific">Wolfiporia cocos (strain MD-104)</name>
    <name type="common">Brown rot fungus</name>
    <dbReference type="NCBI Taxonomy" id="742152"/>
    <lineage>
        <taxon>Eukaryota</taxon>
        <taxon>Fungi</taxon>
        <taxon>Dikarya</taxon>
        <taxon>Basidiomycota</taxon>
        <taxon>Agaricomycotina</taxon>
        <taxon>Agaricomycetes</taxon>
        <taxon>Polyporales</taxon>
        <taxon>Phaeolaceae</taxon>
        <taxon>Wolfiporia</taxon>
    </lineage>
</organism>
<feature type="non-terminal residue" evidence="2">
    <location>
        <position position="1"/>
    </location>
</feature>
<dbReference type="AlphaFoldDB" id="A0A2H3JDH8"/>
<gene>
    <name evidence="2" type="ORF">WOLCODRAFT_53701</name>
</gene>
<feature type="region of interest" description="Disordered" evidence="1">
    <location>
        <begin position="1"/>
        <end position="33"/>
    </location>
</feature>
<name>A0A2H3JDH8_WOLCO</name>
<feature type="non-terminal residue" evidence="2">
    <location>
        <position position="207"/>
    </location>
</feature>
<reference evidence="2 3" key="1">
    <citation type="journal article" date="2012" name="Science">
        <title>The Paleozoic origin of enzymatic lignin decomposition reconstructed from 31 fungal genomes.</title>
        <authorList>
            <person name="Floudas D."/>
            <person name="Binder M."/>
            <person name="Riley R."/>
            <person name="Barry K."/>
            <person name="Blanchette R.A."/>
            <person name="Henrissat B."/>
            <person name="Martinez A.T."/>
            <person name="Otillar R."/>
            <person name="Spatafora J.W."/>
            <person name="Yadav J.S."/>
            <person name="Aerts A."/>
            <person name="Benoit I."/>
            <person name="Boyd A."/>
            <person name="Carlson A."/>
            <person name="Copeland A."/>
            <person name="Coutinho P.M."/>
            <person name="de Vries R.P."/>
            <person name="Ferreira P."/>
            <person name="Findley K."/>
            <person name="Foster B."/>
            <person name="Gaskell J."/>
            <person name="Glotzer D."/>
            <person name="Gorecki P."/>
            <person name="Heitman J."/>
            <person name="Hesse C."/>
            <person name="Hori C."/>
            <person name="Igarashi K."/>
            <person name="Jurgens J.A."/>
            <person name="Kallen N."/>
            <person name="Kersten P."/>
            <person name="Kohler A."/>
            <person name="Kuees U."/>
            <person name="Kumar T.K.A."/>
            <person name="Kuo A."/>
            <person name="LaButti K."/>
            <person name="Larrondo L.F."/>
            <person name="Lindquist E."/>
            <person name="Ling A."/>
            <person name="Lombard V."/>
            <person name="Lucas S."/>
            <person name="Lundell T."/>
            <person name="Martin R."/>
            <person name="McLaughlin D.J."/>
            <person name="Morgenstern I."/>
            <person name="Morin E."/>
            <person name="Murat C."/>
            <person name="Nagy L.G."/>
            <person name="Nolan M."/>
            <person name="Ohm R.A."/>
            <person name="Patyshakuliyeva A."/>
            <person name="Rokas A."/>
            <person name="Ruiz-Duenas F.J."/>
            <person name="Sabat G."/>
            <person name="Salamov A."/>
            <person name="Samejima M."/>
            <person name="Schmutz J."/>
            <person name="Slot J.C."/>
            <person name="St John F."/>
            <person name="Stenlid J."/>
            <person name="Sun H."/>
            <person name="Sun S."/>
            <person name="Syed K."/>
            <person name="Tsang A."/>
            <person name="Wiebenga A."/>
            <person name="Young D."/>
            <person name="Pisabarro A."/>
            <person name="Eastwood D.C."/>
            <person name="Martin F."/>
            <person name="Cullen D."/>
            <person name="Grigoriev I.V."/>
            <person name="Hibbett D.S."/>
        </authorList>
    </citation>
    <scope>NUCLEOTIDE SEQUENCE [LARGE SCALE GENOMIC DNA]</scope>
    <source>
        <strain evidence="2 3">MD-104</strain>
    </source>
</reference>
<dbReference type="Proteomes" id="UP000218811">
    <property type="component" value="Unassembled WGS sequence"/>
</dbReference>
<dbReference type="EMBL" id="KB467898">
    <property type="protein sequence ID" value="PCH36789.1"/>
    <property type="molecule type" value="Genomic_DNA"/>
</dbReference>
<dbReference type="InterPro" id="IPR036047">
    <property type="entry name" value="F-box-like_dom_sf"/>
</dbReference>
<dbReference type="SUPFAM" id="SSF81383">
    <property type="entry name" value="F-box domain"/>
    <property type="match status" value="1"/>
</dbReference>
<keyword evidence="3" id="KW-1185">Reference proteome</keyword>